<dbReference type="PANTHER" id="PTHR45023:SF4">
    <property type="entry name" value="GLYCINE-RICH PROTEIN-RELATED"/>
    <property type="match status" value="1"/>
</dbReference>
<organism evidence="2 3">
    <name type="scientific">Aphanomyces astaci</name>
    <name type="common">Crayfish plague agent</name>
    <dbReference type="NCBI Taxonomy" id="112090"/>
    <lineage>
        <taxon>Eukaryota</taxon>
        <taxon>Sar</taxon>
        <taxon>Stramenopiles</taxon>
        <taxon>Oomycota</taxon>
        <taxon>Saprolegniomycetes</taxon>
        <taxon>Saprolegniales</taxon>
        <taxon>Verrucalvaceae</taxon>
        <taxon>Aphanomyces</taxon>
    </lineage>
</organism>
<evidence type="ECO:0008006" key="4">
    <source>
        <dbReference type="Google" id="ProtNLM"/>
    </source>
</evidence>
<accession>A0A418DWB4</accession>
<dbReference type="PANTHER" id="PTHR45023">
    <property type="match status" value="1"/>
</dbReference>
<comment type="caution">
    <text evidence="2">The sequence shown here is derived from an EMBL/GenBank/DDBJ whole genome shotgun (WGS) entry which is preliminary data.</text>
</comment>
<feature type="region of interest" description="Disordered" evidence="1">
    <location>
        <begin position="310"/>
        <end position="348"/>
    </location>
</feature>
<evidence type="ECO:0000313" key="2">
    <source>
        <dbReference type="EMBL" id="RHZ01190.1"/>
    </source>
</evidence>
<sequence length="422" mass="48376">ERKALLKKFRASVLNDNQFSQLHAIPPEKYLRVFHLILWIKRNHRLWRLQYIESKKTFASGYESLEHLLRRFCKRHRFSHRVPCHNKVRQVVLDDVWAGYAVNFWTKYEAYDKSLIYNAGETGVYFDMPPGKTLPEVGKSSKVDKKNKHSERISGVLTVRADGVKLPLLFIIKGQPGGLLEKMELPTYDPIHAWKDDESVNLARSVGMTGFDSIHGADQKAASYWSKIYVAFVELSGSTDRTEKAIRNQWGKMQAQFNLFIGVHATIVAVERSGWVPDDYINASLDLYKRMHKEDFEYVNSWHALKRPSALKRERSQAKGSPNESCDTEGGDDPDQHDPLGTKSAKRAKLVQCADDDRRARSIEVKEALVKSQVHRNKLIEEQNLLALITMTAPPGDEVAAKILDLKKRQALRMLEEDSFET</sequence>
<dbReference type="VEuPathDB" id="FungiDB:H257_11495"/>
<dbReference type="Proteomes" id="UP000285712">
    <property type="component" value="Unassembled WGS sequence"/>
</dbReference>
<name>A0A418DWB4_APHAT</name>
<proteinExistence type="predicted"/>
<protein>
    <recommendedName>
        <fullName evidence="4">DDE-1 domain-containing protein</fullName>
    </recommendedName>
</protein>
<gene>
    <name evidence="2" type="ORF">DYB35_013820</name>
</gene>
<reference evidence="2 3" key="1">
    <citation type="submission" date="2018-08" db="EMBL/GenBank/DDBJ databases">
        <title>Aphanomyces genome sequencing and annotation.</title>
        <authorList>
            <person name="Minardi D."/>
            <person name="Oidtmann B."/>
            <person name="Van Der Giezen M."/>
            <person name="Studholme D.J."/>
        </authorList>
    </citation>
    <scope>NUCLEOTIDE SEQUENCE [LARGE SCALE GENOMIC DNA]</scope>
    <source>
        <strain evidence="2 3">Sv</strain>
    </source>
</reference>
<evidence type="ECO:0000313" key="3">
    <source>
        <dbReference type="Proteomes" id="UP000285712"/>
    </source>
</evidence>
<dbReference type="EMBL" id="QUTG01000834">
    <property type="protein sequence ID" value="RHZ01190.1"/>
    <property type="molecule type" value="Genomic_DNA"/>
</dbReference>
<evidence type="ECO:0000256" key="1">
    <source>
        <dbReference type="SAM" id="MobiDB-lite"/>
    </source>
</evidence>
<dbReference type="AlphaFoldDB" id="A0A418DWB4"/>
<feature type="non-terminal residue" evidence="2">
    <location>
        <position position="1"/>
    </location>
</feature>